<gene>
    <name evidence="1" type="ORF">ARMOST_03471</name>
</gene>
<dbReference type="EMBL" id="FUEG01000002">
    <property type="protein sequence ID" value="SJL00159.1"/>
    <property type="molecule type" value="Genomic_DNA"/>
</dbReference>
<keyword evidence="2" id="KW-1185">Reference proteome</keyword>
<protein>
    <submittedName>
        <fullName evidence="1">Uncharacterized protein</fullName>
    </submittedName>
</protein>
<proteinExistence type="predicted"/>
<dbReference type="AlphaFoldDB" id="A0A284QUN9"/>
<evidence type="ECO:0000313" key="2">
    <source>
        <dbReference type="Proteomes" id="UP000219338"/>
    </source>
</evidence>
<sequence length="99" mass="11034">MQVHRSGGNESSKWTCQSGLTRDPLSRLIPKAASYQKEENFSSVSASSGTCNVRSLRNLCTWYKRTSNLTSDRSRLVTGKTFIQVARSQVPASYLQLFA</sequence>
<reference evidence="2" key="1">
    <citation type="journal article" date="2017" name="Nat. Ecol. Evol.">
        <title>Genome expansion and lineage-specific genetic innovations in the forest pathogenic fungi Armillaria.</title>
        <authorList>
            <person name="Sipos G."/>
            <person name="Prasanna A.N."/>
            <person name="Walter M.C."/>
            <person name="O'Connor E."/>
            <person name="Balint B."/>
            <person name="Krizsan K."/>
            <person name="Kiss B."/>
            <person name="Hess J."/>
            <person name="Varga T."/>
            <person name="Slot J."/>
            <person name="Riley R."/>
            <person name="Boka B."/>
            <person name="Rigling D."/>
            <person name="Barry K."/>
            <person name="Lee J."/>
            <person name="Mihaltcheva S."/>
            <person name="LaButti K."/>
            <person name="Lipzen A."/>
            <person name="Waldron R."/>
            <person name="Moloney N.M."/>
            <person name="Sperisen C."/>
            <person name="Kredics L."/>
            <person name="Vagvoelgyi C."/>
            <person name="Patrignani A."/>
            <person name="Fitzpatrick D."/>
            <person name="Nagy I."/>
            <person name="Doyle S."/>
            <person name="Anderson J.B."/>
            <person name="Grigoriev I.V."/>
            <person name="Gueldener U."/>
            <person name="Muensterkoetter M."/>
            <person name="Nagy L.G."/>
        </authorList>
    </citation>
    <scope>NUCLEOTIDE SEQUENCE [LARGE SCALE GENOMIC DNA]</scope>
    <source>
        <strain evidence="2">C18/9</strain>
    </source>
</reference>
<name>A0A284QUN9_ARMOS</name>
<organism evidence="1 2">
    <name type="scientific">Armillaria ostoyae</name>
    <name type="common">Armillaria root rot fungus</name>
    <dbReference type="NCBI Taxonomy" id="47428"/>
    <lineage>
        <taxon>Eukaryota</taxon>
        <taxon>Fungi</taxon>
        <taxon>Dikarya</taxon>
        <taxon>Basidiomycota</taxon>
        <taxon>Agaricomycotina</taxon>
        <taxon>Agaricomycetes</taxon>
        <taxon>Agaricomycetidae</taxon>
        <taxon>Agaricales</taxon>
        <taxon>Marasmiineae</taxon>
        <taxon>Physalacriaceae</taxon>
        <taxon>Armillaria</taxon>
    </lineage>
</organism>
<evidence type="ECO:0000313" key="1">
    <source>
        <dbReference type="EMBL" id="SJL00159.1"/>
    </source>
</evidence>
<dbReference type="Proteomes" id="UP000219338">
    <property type="component" value="Unassembled WGS sequence"/>
</dbReference>
<accession>A0A284QUN9</accession>